<dbReference type="Proteomes" id="UP000051315">
    <property type="component" value="Unassembled WGS sequence"/>
</dbReference>
<dbReference type="STRING" id="1423735.FC15_GL001347"/>
<gene>
    <name evidence="2" type="ORF">FC15_GL001347</name>
</gene>
<dbReference type="PATRIC" id="fig|1423735.3.peg.1395"/>
<feature type="compositionally biased region" description="Basic and acidic residues" evidence="1">
    <location>
        <begin position="14"/>
        <end position="35"/>
    </location>
</feature>
<dbReference type="AlphaFoldDB" id="A0A0R1W4U4"/>
<keyword evidence="3" id="KW-1185">Reference proteome</keyword>
<name>A0A0R1W4U4_9LACO</name>
<evidence type="ECO:0000313" key="3">
    <source>
        <dbReference type="Proteomes" id="UP000051315"/>
    </source>
</evidence>
<protein>
    <submittedName>
        <fullName evidence="2">Uncharacterized protein</fullName>
    </submittedName>
</protein>
<proteinExistence type="predicted"/>
<comment type="caution">
    <text evidence="2">The sequence shown here is derived from an EMBL/GenBank/DDBJ whole genome shotgun (WGS) entry which is preliminary data.</text>
</comment>
<reference evidence="2 3" key="1">
    <citation type="journal article" date="2015" name="Genome Announc.">
        <title>Expanding the biotechnology potential of lactobacilli through comparative genomics of 213 strains and associated genera.</title>
        <authorList>
            <person name="Sun Z."/>
            <person name="Harris H.M."/>
            <person name="McCann A."/>
            <person name="Guo C."/>
            <person name="Argimon S."/>
            <person name="Zhang W."/>
            <person name="Yang X."/>
            <person name="Jeffery I.B."/>
            <person name="Cooney J.C."/>
            <person name="Kagawa T.F."/>
            <person name="Liu W."/>
            <person name="Song Y."/>
            <person name="Salvetti E."/>
            <person name="Wrobel A."/>
            <person name="Rasinkangas P."/>
            <person name="Parkhill J."/>
            <person name="Rea M.C."/>
            <person name="O'Sullivan O."/>
            <person name="Ritari J."/>
            <person name="Douillard F.P."/>
            <person name="Paul Ross R."/>
            <person name="Yang R."/>
            <person name="Briner A.E."/>
            <person name="Felis G.E."/>
            <person name="de Vos W.M."/>
            <person name="Barrangou R."/>
            <person name="Klaenhammer T.R."/>
            <person name="Caufield P.W."/>
            <person name="Cui Y."/>
            <person name="Zhang H."/>
            <person name="O'Toole P.W."/>
        </authorList>
    </citation>
    <scope>NUCLEOTIDE SEQUENCE [LARGE SCALE GENOMIC DNA]</scope>
    <source>
        <strain evidence="2 3">DSM 17758</strain>
    </source>
</reference>
<feature type="region of interest" description="Disordered" evidence="1">
    <location>
        <begin position="1"/>
        <end position="51"/>
    </location>
</feature>
<evidence type="ECO:0000313" key="2">
    <source>
        <dbReference type="EMBL" id="KRM10374.1"/>
    </source>
</evidence>
<dbReference type="EMBL" id="AZFX01000038">
    <property type="protein sequence ID" value="KRM10374.1"/>
    <property type="molecule type" value="Genomic_DNA"/>
</dbReference>
<organism evidence="2 3">
    <name type="scientific">Lapidilactobacillus concavus DSM 17758</name>
    <dbReference type="NCBI Taxonomy" id="1423735"/>
    <lineage>
        <taxon>Bacteria</taxon>
        <taxon>Bacillati</taxon>
        <taxon>Bacillota</taxon>
        <taxon>Bacilli</taxon>
        <taxon>Lactobacillales</taxon>
        <taxon>Lactobacillaceae</taxon>
        <taxon>Lapidilactobacillus</taxon>
    </lineage>
</organism>
<sequence>MGGQRFLSIAGQPVHDDAKGDQQDVDEYDQHEQHRQNGQHLDPPRPGQEHSYEIINRFHPRLA</sequence>
<accession>A0A0R1W4U4</accession>
<evidence type="ECO:0000256" key="1">
    <source>
        <dbReference type="SAM" id="MobiDB-lite"/>
    </source>
</evidence>